<dbReference type="PROSITE" id="PS51352">
    <property type="entry name" value="THIOREDOXIN_2"/>
    <property type="match status" value="1"/>
</dbReference>
<dbReference type="CDD" id="cd02947">
    <property type="entry name" value="TRX_family"/>
    <property type="match status" value="1"/>
</dbReference>
<dbReference type="Proteomes" id="UP000207593">
    <property type="component" value="Segment"/>
</dbReference>
<protein>
    <recommendedName>
        <fullName evidence="1">Thioredoxin domain-containing protein</fullName>
    </recommendedName>
</protein>
<organism evidence="2 3">
    <name type="scientific">Sulfitobacter phage phiCB2047-B</name>
    <dbReference type="NCBI Taxonomy" id="754046"/>
    <lineage>
        <taxon>Viruses</taxon>
        <taxon>Duplodnaviria</taxon>
        <taxon>Heunggongvirae</taxon>
        <taxon>Uroviricota</taxon>
        <taxon>Caudoviricetes</taxon>
        <taxon>Schitoviridae</taxon>
        <taxon>Rhodovirinae</taxon>
        <taxon>Raunefjordenvirus</taxon>
        <taxon>Raunefjordenvirus CB2047B</taxon>
    </lineage>
</organism>
<sequence length="105" mass="11731">MLKQLTDESFQEEVREAENPVIVMFTGPNCHACNNMKPVVEELSNQMTGDITFLVADVQEASMAAADLSIRSLPSMALFVDGMVRDITSGSYTKNNFRLWIQDNI</sequence>
<accession>M4PMS7</accession>
<dbReference type="InterPro" id="IPR013766">
    <property type="entry name" value="Thioredoxin_domain"/>
</dbReference>
<dbReference type="KEGG" id="vg:15012422"/>
<dbReference type="InterPro" id="IPR036249">
    <property type="entry name" value="Thioredoxin-like_sf"/>
</dbReference>
<keyword evidence="3" id="KW-1185">Reference proteome</keyword>
<gene>
    <name evidence="2" type="ORF">SUFG_00040</name>
</gene>
<dbReference type="Pfam" id="PF00085">
    <property type="entry name" value="Thioredoxin"/>
    <property type="match status" value="1"/>
</dbReference>
<evidence type="ECO:0000313" key="3">
    <source>
        <dbReference type="Proteomes" id="UP000207593"/>
    </source>
</evidence>
<dbReference type="SUPFAM" id="SSF52833">
    <property type="entry name" value="Thioredoxin-like"/>
    <property type="match status" value="1"/>
</dbReference>
<dbReference type="GeneID" id="15012422"/>
<dbReference type="GO" id="GO:0015035">
    <property type="term" value="F:protein-disulfide reductase activity"/>
    <property type="evidence" value="ECO:0007669"/>
    <property type="project" value="TreeGrafter"/>
</dbReference>
<proteinExistence type="predicted"/>
<dbReference type="PANTHER" id="PTHR45663">
    <property type="entry name" value="GEO12009P1"/>
    <property type="match status" value="1"/>
</dbReference>
<dbReference type="Gene3D" id="3.40.30.10">
    <property type="entry name" value="Glutaredoxin"/>
    <property type="match status" value="1"/>
</dbReference>
<feature type="domain" description="Thioredoxin" evidence="1">
    <location>
        <begin position="1"/>
        <end position="105"/>
    </location>
</feature>
<dbReference type="OrthoDB" id="21274at10239"/>
<dbReference type="RefSeq" id="YP_007675823.1">
    <property type="nucleotide sequence ID" value="NC_020862.2"/>
</dbReference>
<evidence type="ECO:0000259" key="1">
    <source>
        <dbReference type="PROSITE" id="PS51352"/>
    </source>
</evidence>
<evidence type="ECO:0000313" key="2">
    <source>
        <dbReference type="EMBL" id="AGH07407.1"/>
    </source>
</evidence>
<dbReference type="PANTHER" id="PTHR45663:SF11">
    <property type="entry name" value="GEO12009P1"/>
    <property type="match status" value="1"/>
</dbReference>
<name>M4PMS7_9CAUD</name>
<reference evidence="2 3" key="1">
    <citation type="journal article" date="2014" name="Genome Announc.">
        <title>Genome Sequence of the Sulfitobacter sp. Strain 2047-Infecting Lytic Phage {Phi}CB2047-B.</title>
        <authorList>
            <person name="Ankrah N.Y."/>
            <person name="Budinoff C.R."/>
            <person name="Wilson W.H."/>
            <person name="Wilhelm S.W."/>
            <person name="Buchan A."/>
        </authorList>
    </citation>
    <scope>NUCLEOTIDE SEQUENCE [LARGE SCALE GENOMIC DNA]</scope>
    <source>
        <strain evidence="3">phiCB2047-B</strain>
    </source>
</reference>
<dbReference type="EMBL" id="HQ317387">
    <property type="protein sequence ID" value="AGH07407.1"/>
    <property type="molecule type" value="Genomic_DNA"/>
</dbReference>